<dbReference type="InterPro" id="IPR035959">
    <property type="entry name" value="RutC-like_sf"/>
</dbReference>
<feature type="non-terminal residue" evidence="1">
    <location>
        <position position="1"/>
    </location>
</feature>
<dbReference type="Proteomes" id="UP000717696">
    <property type="component" value="Unassembled WGS sequence"/>
</dbReference>
<evidence type="ECO:0000313" key="1">
    <source>
        <dbReference type="EMBL" id="KAH7125079.1"/>
    </source>
</evidence>
<dbReference type="EMBL" id="JAGMUU010000024">
    <property type="protein sequence ID" value="KAH7125079.1"/>
    <property type="molecule type" value="Genomic_DNA"/>
</dbReference>
<name>A0A9P9DSD4_9HYPO</name>
<gene>
    <name evidence="1" type="ORF">B0J13DRAFT_424943</name>
</gene>
<feature type="non-terminal residue" evidence="1">
    <location>
        <position position="61"/>
    </location>
</feature>
<comment type="caution">
    <text evidence="1">The sequence shown here is derived from an EMBL/GenBank/DDBJ whole genome shotgun (WGS) entry which is preliminary data.</text>
</comment>
<dbReference type="OrthoDB" id="309640at2759"/>
<dbReference type="SUPFAM" id="SSF55298">
    <property type="entry name" value="YjgF-like"/>
    <property type="match status" value="1"/>
</dbReference>
<dbReference type="Gene3D" id="3.30.1330.40">
    <property type="entry name" value="RutC-like"/>
    <property type="match status" value="1"/>
</dbReference>
<organism evidence="1 2">
    <name type="scientific">Dactylonectria estremocensis</name>
    <dbReference type="NCBI Taxonomy" id="1079267"/>
    <lineage>
        <taxon>Eukaryota</taxon>
        <taxon>Fungi</taxon>
        <taxon>Dikarya</taxon>
        <taxon>Ascomycota</taxon>
        <taxon>Pezizomycotina</taxon>
        <taxon>Sordariomycetes</taxon>
        <taxon>Hypocreomycetidae</taxon>
        <taxon>Hypocreales</taxon>
        <taxon>Nectriaceae</taxon>
        <taxon>Dactylonectria</taxon>
    </lineage>
</organism>
<proteinExistence type="predicted"/>
<sequence length="61" mass="7058">RGWEYVYSIRTYHVDIGASYDHTVEKLKSRIPGHRPISTIIAVPRLAFPQMQIEIGVEAYK</sequence>
<keyword evidence="2" id="KW-1185">Reference proteome</keyword>
<evidence type="ECO:0000313" key="2">
    <source>
        <dbReference type="Proteomes" id="UP000717696"/>
    </source>
</evidence>
<accession>A0A9P9DSD4</accession>
<reference evidence="1" key="1">
    <citation type="journal article" date="2021" name="Nat. Commun.">
        <title>Genetic determinants of endophytism in the Arabidopsis root mycobiome.</title>
        <authorList>
            <person name="Mesny F."/>
            <person name="Miyauchi S."/>
            <person name="Thiergart T."/>
            <person name="Pickel B."/>
            <person name="Atanasova L."/>
            <person name="Karlsson M."/>
            <person name="Huettel B."/>
            <person name="Barry K.W."/>
            <person name="Haridas S."/>
            <person name="Chen C."/>
            <person name="Bauer D."/>
            <person name="Andreopoulos W."/>
            <person name="Pangilinan J."/>
            <person name="LaButti K."/>
            <person name="Riley R."/>
            <person name="Lipzen A."/>
            <person name="Clum A."/>
            <person name="Drula E."/>
            <person name="Henrissat B."/>
            <person name="Kohler A."/>
            <person name="Grigoriev I.V."/>
            <person name="Martin F.M."/>
            <person name="Hacquard S."/>
        </authorList>
    </citation>
    <scope>NUCLEOTIDE SEQUENCE</scope>
    <source>
        <strain evidence="1">MPI-CAGE-AT-0021</strain>
    </source>
</reference>
<dbReference type="AlphaFoldDB" id="A0A9P9DSD4"/>
<protein>
    <submittedName>
        <fullName evidence="1">Uncharacterized protein</fullName>
    </submittedName>
</protein>